<gene>
    <name evidence="1" type="ORF">NA56DRAFT_660298</name>
</gene>
<dbReference type="EMBL" id="KZ613488">
    <property type="protein sequence ID" value="PMD19574.1"/>
    <property type="molecule type" value="Genomic_DNA"/>
</dbReference>
<sequence length="162" mass="18193">MSQDESGQLPVNDGNAFDASPAFNAVQNSSHFVTGTQIGFIVRKEAILQVKADTRWSGAMLAAFFADFALRNPTYVTGIPALQAIFRVAMRYRGSSIQHAIGFLRIMFYDARKEKLFEGFESLGLREEDAFYDSFSQVFSLDNNDHHLLGCRTPLRNGLWQT</sequence>
<proteinExistence type="predicted"/>
<keyword evidence="2" id="KW-1185">Reference proteome</keyword>
<evidence type="ECO:0000313" key="2">
    <source>
        <dbReference type="Proteomes" id="UP000235672"/>
    </source>
</evidence>
<dbReference type="Proteomes" id="UP000235672">
    <property type="component" value="Unassembled WGS sequence"/>
</dbReference>
<evidence type="ECO:0000313" key="1">
    <source>
        <dbReference type="EMBL" id="PMD19574.1"/>
    </source>
</evidence>
<reference evidence="1 2" key="1">
    <citation type="submission" date="2016-05" db="EMBL/GenBank/DDBJ databases">
        <title>A degradative enzymes factory behind the ericoid mycorrhizal symbiosis.</title>
        <authorList>
            <consortium name="DOE Joint Genome Institute"/>
            <person name="Martino E."/>
            <person name="Morin E."/>
            <person name="Grelet G."/>
            <person name="Kuo A."/>
            <person name="Kohler A."/>
            <person name="Daghino S."/>
            <person name="Barry K."/>
            <person name="Choi C."/>
            <person name="Cichocki N."/>
            <person name="Clum A."/>
            <person name="Copeland A."/>
            <person name="Hainaut M."/>
            <person name="Haridas S."/>
            <person name="Labutti K."/>
            <person name="Lindquist E."/>
            <person name="Lipzen A."/>
            <person name="Khouja H.-R."/>
            <person name="Murat C."/>
            <person name="Ohm R."/>
            <person name="Olson A."/>
            <person name="Spatafora J."/>
            <person name="Veneault-Fourrey C."/>
            <person name="Henrissat B."/>
            <person name="Grigoriev I."/>
            <person name="Martin F."/>
            <person name="Perotto S."/>
        </authorList>
    </citation>
    <scope>NUCLEOTIDE SEQUENCE [LARGE SCALE GENOMIC DNA]</scope>
    <source>
        <strain evidence="1 2">UAMH 7357</strain>
    </source>
</reference>
<accession>A0A2J6Q041</accession>
<organism evidence="1 2">
    <name type="scientific">Hyaloscypha hepaticicola</name>
    <dbReference type="NCBI Taxonomy" id="2082293"/>
    <lineage>
        <taxon>Eukaryota</taxon>
        <taxon>Fungi</taxon>
        <taxon>Dikarya</taxon>
        <taxon>Ascomycota</taxon>
        <taxon>Pezizomycotina</taxon>
        <taxon>Leotiomycetes</taxon>
        <taxon>Helotiales</taxon>
        <taxon>Hyaloscyphaceae</taxon>
        <taxon>Hyaloscypha</taxon>
    </lineage>
</organism>
<name>A0A2J6Q041_9HELO</name>
<protein>
    <submittedName>
        <fullName evidence="1">Uncharacterized protein</fullName>
    </submittedName>
</protein>
<dbReference type="AlphaFoldDB" id="A0A2J6Q041"/>